<gene>
    <name evidence="2" type="ORF">GNP77_02565</name>
</gene>
<dbReference type="InterPro" id="IPR040704">
    <property type="entry name" value="HEPN_AbiU2"/>
</dbReference>
<name>A0A6N3Z004_ALIFS</name>
<organism evidence="2 3">
    <name type="scientific">Aliivibrio fischeri</name>
    <name type="common">Vibrio fischeri</name>
    <dbReference type="NCBI Taxonomy" id="668"/>
    <lineage>
        <taxon>Bacteria</taxon>
        <taxon>Pseudomonadati</taxon>
        <taxon>Pseudomonadota</taxon>
        <taxon>Gammaproteobacteria</taxon>
        <taxon>Vibrionales</taxon>
        <taxon>Vibrionaceae</taxon>
        <taxon>Aliivibrio</taxon>
    </lineage>
</organism>
<dbReference type="Proteomes" id="UP000435323">
    <property type="component" value="Unassembled WGS sequence"/>
</dbReference>
<evidence type="ECO:0000313" key="2">
    <source>
        <dbReference type="EMBL" id="MUK44254.1"/>
    </source>
</evidence>
<dbReference type="Pfam" id="PF18734">
    <property type="entry name" value="HEPN_AbiU2"/>
    <property type="match status" value="1"/>
</dbReference>
<reference evidence="2 3" key="1">
    <citation type="submission" date="2019-11" db="EMBL/GenBank/DDBJ databases">
        <title>Using colonization assays and comparative genomics to discover symbiosis behaviors and factors in Vibrio fischeri.</title>
        <authorList>
            <person name="Bongrand C."/>
            <person name="Moriano-Gutierrez S."/>
            <person name="Arevalo P."/>
            <person name="Mcfall-Ngai M."/>
            <person name="Visick K."/>
            <person name="Polz M.F."/>
            <person name="Ruby E.G."/>
        </authorList>
    </citation>
    <scope>NUCLEOTIDE SEQUENCE [LARGE SCALE GENOMIC DNA]</scope>
    <source>
        <strain evidence="3">emors.3.2</strain>
    </source>
</reference>
<comment type="caution">
    <text evidence="2">The sequence shown here is derived from an EMBL/GenBank/DDBJ whole genome shotgun (WGS) entry which is preliminary data.</text>
</comment>
<evidence type="ECO:0000259" key="1">
    <source>
        <dbReference type="Pfam" id="PF18734"/>
    </source>
</evidence>
<dbReference type="EMBL" id="WOBO01000004">
    <property type="protein sequence ID" value="MUK44254.1"/>
    <property type="molecule type" value="Genomic_DNA"/>
</dbReference>
<dbReference type="RefSeq" id="WP_155657231.1">
    <property type="nucleotide sequence ID" value="NZ_WOBO01000004.1"/>
</dbReference>
<sequence length="226" mass="26380">MNSVDDHLKEFSNEVAILTKAHFIWKYVNVIASADKQILAVLNKTPSSWNIFLHSLQTTTFISLGRIFDPNGNSFSIHRLARYCSKNINEFDRTNLKSRKMDGYLEEPVWLEEYLNGAYYPNQGDIKRLREEISNYRIIYETKYKPIRNKVMAHKDFSKIGKNEELFEKTNITELEGIISFCNQVKLGIQEQYWNGRKITFTNGPIFDGHDQSAEKEVNDLLKSLK</sequence>
<protein>
    <recommendedName>
        <fullName evidence="1">HEPN AbiU2-like domain-containing protein</fullName>
    </recommendedName>
</protein>
<dbReference type="AlphaFoldDB" id="A0A6N3Z004"/>
<proteinExistence type="predicted"/>
<evidence type="ECO:0000313" key="3">
    <source>
        <dbReference type="Proteomes" id="UP000435323"/>
    </source>
</evidence>
<accession>A0A6N3Z004</accession>
<feature type="domain" description="HEPN AbiU2-like" evidence="1">
    <location>
        <begin position="2"/>
        <end position="184"/>
    </location>
</feature>